<comment type="similarity">
    <text evidence="2">Belongs to the SAS10 family.</text>
</comment>
<evidence type="ECO:0000256" key="2">
    <source>
        <dbReference type="ARBA" id="ARBA00010979"/>
    </source>
</evidence>
<dbReference type="Pfam" id="PF09368">
    <property type="entry name" value="Sas10"/>
    <property type="match status" value="1"/>
</dbReference>
<dbReference type="EMBL" id="JI170385">
    <property type="protein sequence ID" value="ADY44512.1"/>
    <property type="molecule type" value="mRNA"/>
</dbReference>
<dbReference type="PANTHER" id="PTHR13237">
    <property type="entry name" value="SOMETHING ABOUT SILENCING PROTEIN 10-RELATED"/>
    <property type="match status" value="1"/>
</dbReference>
<proteinExistence type="evidence at transcript level"/>
<evidence type="ECO:0000256" key="1">
    <source>
        <dbReference type="ARBA" id="ARBA00004123"/>
    </source>
</evidence>
<evidence type="ECO:0000259" key="5">
    <source>
        <dbReference type="Pfam" id="PF09368"/>
    </source>
</evidence>
<reference evidence="6" key="1">
    <citation type="journal article" date="2011" name="Genome Res.">
        <title>Deep small RNA sequencing from the nematode Ascaris reveals conservation, functional diversification, and novel developmental profiles.</title>
        <authorList>
            <person name="Wang J."/>
            <person name="Czech B."/>
            <person name="Crunk A."/>
            <person name="Wallace A."/>
            <person name="Mitreva M."/>
            <person name="Hannon G.J."/>
            <person name="Davis R.E."/>
        </authorList>
    </citation>
    <scope>NUCLEOTIDE SEQUENCE</scope>
</reference>
<feature type="compositionally biased region" description="Basic residues" evidence="4">
    <location>
        <begin position="369"/>
        <end position="383"/>
    </location>
</feature>
<dbReference type="PANTHER" id="PTHR13237:SF8">
    <property type="entry name" value="SOMETHING ABOUT SILENCING PROTEIN 10"/>
    <property type="match status" value="1"/>
</dbReference>
<feature type="region of interest" description="Disordered" evidence="4">
    <location>
        <begin position="1"/>
        <end position="23"/>
    </location>
</feature>
<name>F1L308_ASCSU</name>
<feature type="compositionally biased region" description="Basic residues" evidence="4">
    <location>
        <begin position="1"/>
        <end position="10"/>
    </location>
</feature>
<dbReference type="InterPro" id="IPR018972">
    <property type="entry name" value="Sas10_C_dom"/>
</dbReference>
<keyword evidence="3" id="KW-0539">Nucleus</keyword>
<accession>F1L308</accession>
<comment type="subcellular location">
    <subcellularLocation>
        <location evidence="1">Nucleus</location>
    </subcellularLocation>
</comment>
<organism evidence="6">
    <name type="scientific">Ascaris suum</name>
    <name type="common">Pig roundworm</name>
    <name type="synonym">Ascaris lumbricoides</name>
    <dbReference type="NCBI Taxonomy" id="6253"/>
    <lineage>
        <taxon>Eukaryota</taxon>
        <taxon>Metazoa</taxon>
        <taxon>Ecdysozoa</taxon>
        <taxon>Nematoda</taxon>
        <taxon>Chromadorea</taxon>
        <taxon>Rhabditida</taxon>
        <taxon>Spirurina</taxon>
        <taxon>Ascaridomorpha</taxon>
        <taxon>Ascaridoidea</taxon>
        <taxon>Ascarididae</taxon>
        <taxon>Ascaris</taxon>
    </lineage>
</organism>
<dbReference type="GO" id="GO:0032040">
    <property type="term" value="C:small-subunit processome"/>
    <property type="evidence" value="ECO:0007669"/>
    <property type="project" value="TreeGrafter"/>
</dbReference>
<dbReference type="AlphaFoldDB" id="F1L308"/>
<protein>
    <submittedName>
        <fullName evidence="6">Something about silencing protein 10</fullName>
    </submittedName>
</protein>
<feature type="compositionally biased region" description="Acidic residues" evidence="4">
    <location>
        <begin position="14"/>
        <end position="23"/>
    </location>
</feature>
<evidence type="ECO:0000313" key="6">
    <source>
        <dbReference type="EMBL" id="ADY44512.1"/>
    </source>
</evidence>
<sequence length="424" mass="49137">MGRKLKKQRKTHQEEEDNDEIYDEIDRFHQKRNEILDVEQKRPAKQTEVLNVEGDISSDEEEFQQDDDSLFDSDEEKETSLNEALPSADRWGRKRQAYYHTSYVDADFGGMNESDEELAELEREDATRRQKKLDAALQAVRFDDLGDEAIQVAPKKKAIDLEAMSEEQKLQYFLDKNPEFTRMVDEYKEKRELMNTRILPLLKVINALHTERRTVLEQQLRSAVALFSSYLLNLLFYMCLKTTTNLNIDENKKYVDEHPVIDSIISQKKKISTVEEFLNANASALTRILRKVTANKSLSKIIEQSGMVDDVMSRKKNSGVIAMESPTNHFNEPVDDDQIVNEQIEETMESGKRAITSQIEKNKGLSVKRKKGTQHSRVKKRKQFEKAMIKKRSQKPDVRKELKPYAGETRGIRASTIKSIKLKA</sequence>
<feature type="compositionally biased region" description="Acidic residues" evidence="4">
    <location>
        <begin position="56"/>
        <end position="77"/>
    </location>
</feature>
<dbReference type="GO" id="GO:0000462">
    <property type="term" value="P:maturation of SSU-rRNA from tricistronic rRNA transcript (SSU-rRNA, 5.8S rRNA, LSU-rRNA)"/>
    <property type="evidence" value="ECO:0007669"/>
    <property type="project" value="TreeGrafter"/>
</dbReference>
<feature type="region of interest" description="Disordered" evidence="4">
    <location>
        <begin position="36"/>
        <end position="83"/>
    </location>
</feature>
<feature type="compositionally biased region" description="Basic and acidic residues" evidence="4">
    <location>
        <begin position="384"/>
        <end position="397"/>
    </location>
</feature>
<evidence type="ECO:0000256" key="4">
    <source>
        <dbReference type="SAM" id="MobiDB-lite"/>
    </source>
</evidence>
<feature type="domain" description="Sas10 C-terminal" evidence="5">
    <location>
        <begin position="349"/>
        <end position="422"/>
    </location>
</feature>
<feature type="region of interest" description="Disordered" evidence="4">
    <location>
        <begin position="369"/>
        <end position="397"/>
    </location>
</feature>
<evidence type="ECO:0000256" key="3">
    <source>
        <dbReference type="ARBA" id="ARBA00023242"/>
    </source>
</evidence>